<sequence>MKVYSVAAIAALVLAWLILYQGSREKYQGCRDMKMEGLRLQWMAPPMLLLLEKLRVSHRFPILFFKIQRSVQKISGDKRGGEYTLLFLAEMLTYGWLILVITCLLSLFLDGDLMVIMPGAILAVLVPVALAGDLHQKVVRREREIILELPELLNKMVLLVGAGSTVQQAIKRCLERKAGQEQHPLYRELFRMQREWESGYSFQQAMEGVSKRLGVQEVSAFVTSVLLNYRRGGHDFVLALMDLSHTLWERRKAVSKTLGEQASSKLVFPMLLLFLIIIVMVGAPALMILEL</sequence>
<feature type="transmembrane region" description="Helical" evidence="6">
    <location>
        <begin position="115"/>
        <end position="134"/>
    </location>
</feature>
<comment type="caution">
    <text evidence="8">The sequence shown here is derived from an EMBL/GenBank/DDBJ whole genome shotgun (WGS) entry which is preliminary data.</text>
</comment>
<dbReference type="Pfam" id="PF00482">
    <property type="entry name" value="T2SSF"/>
    <property type="match status" value="1"/>
</dbReference>
<keyword evidence="5 6" id="KW-0472">Membrane</keyword>
<evidence type="ECO:0000313" key="9">
    <source>
        <dbReference type="Proteomes" id="UP000608420"/>
    </source>
</evidence>
<accession>A0ABQ1W7D8</accession>
<gene>
    <name evidence="8" type="ORF">GCM10010913_46250</name>
</gene>
<evidence type="ECO:0000256" key="1">
    <source>
        <dbReference type="ARBA" id="ARBA00004651"/>
    </source>
</evidence>
<feature type="transmembrane region" description="Helical" evidence="6">
    <location>
        <begin position="85"/>
        <end position="109"/>
    </location>
</feature>
<evidence type="ECO:0000256" key="4">
    <source>
        <dbReference type="ARBA" id="ARBA00022989"/>
    </source>
</evidence>
<evidence type="ECO:0000256" key="2">
    <source>
        <dbReference type="ARBA" id="ARBA00022475"/>
    </source>
</evidence>
<evidence type="ECO:0000256" key="5">
    <source>
        <dbReference type="ARBA" id="ARBA00023136"/>
    </source>
</evidence>
<dbReference type="InterPro" id="IPR018076">
    <property type="entry name" value="T2SS_GspF_dom"/>
</dbReference>
<keyword evidence="9" id="KW-1185">Reference proteome</keyword>
<keyword evidence="3 6" id="KW-0812">Transmembrane</keyword>
<protein>
    <recommendedName>
        <fullName evidence="7">Type II secretion system protein GspF domain-containing protein</fullName>
    </recommendedName>
</protein>
<evidence type="ECO:0000259" key="7">
    <source>
        <dbReference type="Pfam" id="PF00482"/>
    </source>
</evidence>
<feature type="domain" description="Type II secretion system protein GspF" evidence="7">
    <location>
        <begin position="153"/>
        <end position="282"/>
    </location>
</feature>
<name>A0ABQ1W7D8_9BACL</name>
<dbReference type="RefSeq" id="WP_120460112.1">
    <property type="nucleotide sequence ID" value="NZ_BMIW01000054.1"/>
</dbReference>
<evidence type="ECO:0000256" key="6">
    <source>
        <dbReference type="SAM" id="Phobius"/>
    </source>
</evidence>
<proteinExistence type="predicted"/>
<dbReference type="PANTHER" id="PTHR35007:SF2">
    <property type="entry name" value="PILUS ASSEMBLE PROTEIN"/>
    <property type="match status" value="1"/>
</dbReference>
<comment type="subcellular location">
    <subcellularLocation>
        <location evidence="1">Cell membrane</location>
        <topology evidence="1">Multi-pass membrane protein</topology>
    </subcellularLocation>
</comment>
<keyword evidence="2" id="KW-1003">Cell membrane</keyword>
<dbReference type="PANTHER" id="PTHR35007">
    <property type="entry name" value="INTEGRAL MEMBRANE PROTEIN-RELATED"/>
    <property type="match status" value="1"/>
</dbReference>
<evidence type="ECO:0000313" key="8">
    <source>
        <dbReference type="EMBL" id="GGG18867.1"/>
    </source>
</evidence>
<dbReference type="EMBL" id="BMIW01000054">
    <property type="protein sequence ID" value="GGG18867.1"/>
    <property type="molecule type" value="Genomic_DNA"/>
</dbReference>
<keyword evidence="4 6" id="KW-1133">Transmembrane helix</keyword>
<dbReference type="Proteomes" id="UP000608420">
    <property type="component" value="Unassembled WGS sequence"/>
</dbReference>
<organism evidence="8 9">
    <name type="scientific">Paenibacillus aceti</name>
    <dbReference type="NCBI Taxonomy" id="1820010"/>
    <lineage>
        <taxon>Bacteria</taxon>
        <taxon>Bacillati</taxon>
        <taxon>Bacillota</taxon>
        <taxon>Bacilli</taxon>
        <taxon>Bacillales</taxon>
        <taxon>Paenibacillaceae</taxon>
        <taxon>Paenibacillus</taxon>
    </lineage>
</organism>
<reference evidence="9" key="1">
    <citation type="journal article" date="2019" name="Int. J. Syst. Evol. Microbiol.">
        <title>The Global Catalogue of Microorganisms (GCM) 10K type strain sequencing project: providing services to taxonomists for standard genome sequencing and annotation.</title>
        <authorList>
            <consortium name="The Broad Institute Genomics Platform"/>
            <consortium name="The Broad Institute Genome Sequencing Center for Infectious Disease"/>
            <person name="Wu L."/>
            <person name="Ma J."/>
        </authorList>
    </citation>
    <scope>NUCLEOTIDE SEQUENCE [LARGE SCALE GENOMIC DNA]</scope>
    <source>
        <strain evidence="9">CGMCC 1.15420</strain>
    </source>
</reference>
<feature type="transmembrane region" description="Helical" evidence="6">
    <location>
        <begin position="266"/>
        <end position="289"/>
    </location>
</feature>
<evidence type="ECO:0000256" key="3">
    <source>
        <dbReference type="ARBA" id="ARBA00022692"/>
    </source>
</evidence>